<comment type="subcellular location">
    <subcellularLocation>
        <location evidence="2">Membrane</location>
        <topology evidence="2">Single-pass membrane protein</topology>
    </subcellularLocation>
</comment>
<dbReference type="Pfam" id="PF00067">
    <property type="entry name" value="p450"/>
    <property type="match status" value="1"/>
</dbReference>
<dbReference type="PROSITE" id="PS00086">
    <property type="entry name" value="CYTOCHROME_P450"/>
    <property type="match status" value="1"/>
</dbReference>
<feature type="binding site" description="axial binding residue" evidence="9">
    <location>
        <position position="439"/>
    </location>
    <ligand>
        <name>heme</name>
        <dbReference type="ChEBI" id="CHEBI:30413"/>
    </ligand>
    <ligandPart>
        <name>Fe</name>
        <dbReference type="ChEBI" id="CHEBI:18248"/>
    </ligandPart>
</feature>
<evidence type="ECO:0000313" key="11">
    <source>
        <dbReference type="EMBL" id="KAL3844066.1"/>
    </source>
</evidence>
<proteinExistence type="inferred from homology"/>
<evidence type="ECO:0000256" key="8">
    <source>
        <dbReference type="ARBA" id="ARBA00023033"/>
    </source>
</evidence>
<evidence type="ECO:0000313" key="12">
    <source>
        <dbReference type="Proteomes" id="UP001634393"/>
    </source>
</evidence>
<dbReference type="Gene3D" id="1.10.630.10">
    <property type="entry name" value="Cytochrome P450"/>
    <property type="match status" value="1"/>
</dbReference>
<dbReference type="PANTHER" id="PTHR47950">
    <property type="entry name" value="CYTOCHROME P450, FAMILY 76, SUBFAMILY C, POLYPEPTIDE 5-RELATED"/>
    <property type="match status" value="1"/>
</dbReference>
<dbReference type="GO" id="GO:0004497">
    <property type="term" value="F:monooxygenase activity"/>
    <property type="evidence" value="ECO:0007669"/>
    <property type="project" value="UniProtKB-KW"/>
</dbReference>
<dbReference type="PRINTS" id="PR00385">
    <property type="entry name" value="P450"/>
</dbReference>
<accession>A0ABD3U5F6</accession>
<dbReference type="InterPro" id="IPR036396">
    <property type="entry name" value="Cyt_P450_sf"/>
</dbReference>
<comment type="similarity">
    <text evidence="3 10">Belongs to the cytochrome P450 family.</text>
</comment>
<evidence type="ECO:0000256" key="7">
    <source>
        <dbReference type="ARBA" id="ARBA00023004"/>
    </source>
</evidence>
<comment type="cofactor">
    <cofactor evidence="1 9">
        <name>heme</name>
        <dbReference type="ChEBI" id="CHEBI:30413"/>
    </cofactor>
</comment>
<keyword evidence="12" id="KW-1185">Reference proteome</keyword>
<dbReference type="AlphaFoldDB" id="A0ABD3U5F6"/>
<gene>
    <name evidence="11" type="ORF">ACJIZ3_001469</name>
</gene>
<keyword evidence="7 9" id="KW-0408">Iron</keyword>
<evidence type="ECO:0000256" key="2">
    <source>
        <dbReference type="ARBA" id="ARBA00004167"/>
    </source>
</evidence>
<evidence type="ECO:0000256" key="4">
    <source>
        <dbReference type="ARBA" id="ARBA00022617"/>
    </source>
</evidence>
<evidence type="ECO:0000256" key="10">
    <source>
        <dbReference type="RuleBase" id="RU000461"/>
    </source>
</evidence>
<name>A0ABD3U5F6_9LAMI</name>
<dbReference type="GO" id="GO:0016020">
    <property type="term" value="C:membrane"/>
    <property type="evidence" value="ECO:0007669"/>
    <property type="project" value="UniProtKB-SubCell"/>
</dbReference>
<evidence type="ECO:0008006" key="13">
    <source>
        <dbReference type="Google" id="ProtNLM"/>
    </source>
</evidence>
<organism evidence="11 12">
    <name type="scientific">Penstemon smallii</name>
    <dbReference type="NCBI Taxonomy" id="265156"/>
    <lineage>
        <taxon>Eukaryota</taxon>
        <taxon>Viridiplantae</taxon>
        <taxon>Streptophyta</taxon>
        <taxon>Embryophyta</taxon>
        <taxon>Tracheophyta</taxon>
        <taxon>Spermatophyta</taxon>
        <taxon>Magnoliopsida</taxon>
        <taxon>eudicotyledons</taxon>
        <taxon>Gunneridae</taxon>
        <taxon>Pentapetalae</taxon>
        <taxon>asterids</taxon>
        <taxon>lamiids</taxon>
        <taxon>Lamiales</taxon>
        <taxon>Plantaginaceae</taxon>
        <taxon>Cheloneae</taxon>
        <taxon>Penstemon</taxon>
    </lineage>
</organism>
<dbReference type="PANTHER" id="PTHR47950:SF49">
    <property type="entry name" value="CYTOCHROME P450"/>
    <property type="match status" value="1"/>
</dbReference>
<keyword evidence="8 10" id="KW-0503">Monooxygenase</keyword>
<keyword evidence="6 10" id="KW-0560">Oxidoreductase</keyword>
<reference evidence="11 12" key="1">
    <citation type="submission" date="2024-12" db="EMBL/GenBank/DDBJ databases">
        <title>The unique morphological basis and parallel evolutionary history of personate flowers in Penstemon.</title>
        <authorList>
            <person name="Depatie T.H."/>
            <person name="Wessinger C.A."/>
        </authorList>
    </citation>
    <scope>NUCLEOTIDE SEQUENCE [LARGE SCALE GENOMIC DNA]</scope>
    <source>
        <strain evidence="11">WTNN_2</strain>
        <tissue evidence="11">Leaf</tissue>
    </source>
</reference>
<dbReference type="InterPro" id="IPR017972">
    <property type="entry name" value="Cyt_P450_CS"/>
</dbReference>
<evidence type="ECO:0000256" key="9">
    <source>
        <dbReference type="PIRSR" id="PIRSR602401-1"/>
    </source>
</evidence>
<evidence type="ECO:0000256" key="5">
    <source>
        <dbReference type="ARBA" id="ARBA00022723"/>
    </source>
</evidence>
<dbReference type="PRINTS" id="PR00463">
    <property type="entry name" value="EP450I"/>
</dbReference>
<keyword evidence="5 9" id="KW-0479">Metal-binding</keyword>
<dbReference type="InterPro" id="IPR001128">
    <property type="entry name" value="Cyt_P450"/>
</dbReference>
<protein>
    <recommendedName>
        <fullName evidence="13">Cytochrome P450</fullName>
    </recommendedName>
</protein>
<dbReference type="EMBL" id="JBJXBP010000002">
    <property type="protein sequence ID" value="KAL3844066.1"/>
    <property type="molecule type" value="Genomic_DNA"/>
</dbReference>
<comment type="caution">
    <text evidence="11">The sequence shown here is derived from an EMBL/GenBank/DDBJ whole genome shotgun (WGS) entry which is preliminary data.</text>
</comment>
<evidence type="ECO:0000256" key="1">
    <source>
        <dbReference type="ARBA" id="ARBA00001971"/>
    </source>
</evidence>
<keyword evidence="4 9" id="KW-0349">Heme</keyword>
<evidence type="ECO:0000256" key="3">
    <source>
        <dbReference type="ARBA" id="ARBA00010617"/>
    </source>
</evidence>
<sequence length="507" mass="58197">MNLSLVQSNICSYLHLLLLYLLHPFFRHRHNLPPGPPPIPILGNILQLITKNPHITVSNLSKKHGPLMSLKLGTRLVVFASSRDTAKEILKTHDRDLSGRYAPKATPIDESDLKKFSLLWAADVSAQNWRSIRSCWKEMLFSNSALDFWVCVRERKIAEMVKFLEGKSGDVVEISVVVFVTVYNALGNICFSKDMIGLEDEEIGSVWKDIIWRFMECSTTPVVGDVFPSIGVDFWLWGPKRDARNCLDRMFGVWGDIVRRRREEEASRGAPGNERDFLGFMLENEFSDLQIKYMLLEILPAGTGTVITTIEWAMSELIKNPDAMGKLREELRSNVTHPNAIRESDICQLLYLNCCIKETLRLHPPIAFLPHRAKSECQVMNYTIPEDSLVMVNIWAMGRDPDIWGDPFSFKPERFLKSGLDFKGRDFEFLPFGAGRRMCPGWPFADKQLHLILASLIRCFNWSLPSYNNNNGHKKFEFELEFELDMNEKYAVPLRKETPLLLVPSRV</sequence>
<dbReference type="GO" id="GO:0046872">
    <property type="term" value="F:metal ion binding"/>
    <property type="evidence" value="ECO:0007669"/>
    <property type="project" value="UniProtKB-KW"/>
</dbReference>
<dbReference type="InterPro" id="IPR002401">
    <property type="entry name" value="Cyt_P450_E_grp-I"/>
</dbReference>
<dbReference type="SUPFAM" id="SSF48264">
    <property type="entry name" value="Cytochrome P450"/>
    <property type="match status" value="1"/>
</dbReference>
<dbReference type="Proteomes" id="UP001634393">
    <property type="component" value="Unassembled WGS sequence"/>
</dbReference>
<evidence type="ECO:0000256" key="6">
    <source>
        <dbReference type="ARBA" id="ARBA00023002"/>
    </source>
</evidence>